<dbReference type="OrthoDB" id="103676at2157"/>
<dbReference type="RefSeq" id="WP_048142414.1">
    <property type="nucleotide sequence ID" value="NZ_CP009516.1"/>
</dbReference>
<feature type="compositionally biased region" description="Low complexity" evidence="2">
    <location>
        <begin position="653"/>
        <end position="662"/>
    </location>
</feature>
<feature type="domain" description="PKD" evidence="3">
    <location>
        <begin position="602"/>
        <end position="655"/>
    </location>
</feature>
<dbReference type="SUPFAM" id="SSF51126">
    <property type="entry name" value="Pectin lyase-like"/>
    <property type="match status" value="1"/>
</dbReference>
<dbReference type="InterPro" id="IPR011050">
    <property type="entry name" value="Pectin_lyase_fold/virulence"/>
</dbReference>
<dbReference type="Gene3D" id="2.160.20.10">
    <property type="entry name" value="Single-stranded right-handed beta-helix, Pectin lyase-like"/>
    <property type="match status" value="1"/>
</dbReference>
<dbReference type="PROSITE" id="PS50093">
    <property type="entry name" value="PKD"/>
    <property type="match status" value="4"/>
</dbReference>
<dbReference type="SUPFAM" id="SSF49299">
    <property type="entry name" value="PKD domain"/>
    <property type="match status" value="4"/>
</dbReference>
<evidence type="ECO:0000313" key="5">
    <source>
        <dbReference type="Proteomes" id="UP000033101"/>
    </source>
</evidence>
<feature type="region of interest" description="Disordered" evidence="2">
    <location>
        <begin position="647"/>
        <end position="676"/>
    </location>
</feature>
<dbReference type="InterPro" id="IPR022409">
    <property type="entry name" value="PKD/Chitinase_dom"/>
</dbReference>
<dbReference type="AlphaFoldDB" id="A0A0E3SJA0"/>
<proteinExistence type="predicted"/>
<dbReference type="NCBIfam" id="TIGR04213">
    <property type="entry name" value="PGF_pre_PGF"/>
    <property type="match status" value="1"/>
</dbReference>
<dbReference type="InterPro" id="IPR026371">
    <property type="entry name" value="PGF_CTERM"/>
</dbReference>
<feature type="domain" description="PKD" evidence="3">
    <location>
        <begin position="511"/>
        <end position="568"/>
    </location>
</feature>
<organism evidence="4 5">
    <name type="scientific">Methanosarcina horonobensis HB-1 = JCM 15518</name>
    <dbReference type="NCBI Taxonomy" id="1434110"/>
    <lineage>
        <taxon>Archaea</taxon>
        <taxon>Methanobacteriati</taxon>
        <taxon>Methanobacteriota</taxon>
        <taxon>Stenosarchaea group</taxon>
        <taxon>Methanomicrobia</taxon>
        <taxon>Methanosarcinales</taxon>
        <taxon>Methanosarcinaceae</taxon>
        <taxon>Methanosarcina</taxon>
    </lineage>
</organism>
<name>A0A0E3SJA0_9EURY</name>
<dbReference type="KEGG" id="mhor:MSHOH_3800"/>
<dbReference type="Gene3D" id="2.60.40.10">
    <property type="entry name" value="Immunoglobulins"/>
    <property type="match status" value="4"/>
</dbReference>
<dbReference type="PANTHER" id="PTHR36842:SF1">
    <property type="entry name" value="PROTEIN TOLB"/>
    <property type="match status" value="1"/>
</dbReference>
<dbReference type="Proteomes" id="UP000033101">
    <property type="component" value="Chromosome"/>
</dbReference>
<feature type="domain" description="PKD" evidence="3">
    <location>
        <begin position="313"/>
        <end position="389"/>
    </location>
</feature>
<evidence type="ECO:0000256" key="2">
    <source>
        <dbReference type="SAM" id="MobiDB-lite"/>
    </source>
</evidence>
<feature type="domain" description="PKD" evidence="3">
    <location>
        <begin position="398"/>
        <end position="475"/>
    </location>
</feature>
<dbReference type="InterPro" id="IPR012334">
    <property type="entry name" value="Pectin_lyas_fold"/>
</dbReference>
<evidence type="ECO:0000313" key="4">
    <source>
        <dbReference type="EMBL" id="AKB80283.1"/>
    </source>
</evidence>
<dbReference type="CDD" id="cd00146">
    <property type="entry name" value="PKD"/>
    <property type="match status" value="4"/>
</dbReference>
<dbReference type="HOGENOM" id="CLU_009318_4_0_2"/>
<dbReference type="InterPro" id="IPR022441">
    <property type="entry name" value="Para_beta_helix_rpt-2"/>
</dbReference>
<dbReference type="NCBIfam" id="TIGR03804">
    <property type="entry name" value="para_beta_helix"/>
    <property type="match status" value="4"/>
</dbReference>
<dbReference type="SMART" id="SM00710">
    <property type="entry name" value="PbH1"/>
    <property type="match status" value="5"/>
</dbReference>
<dbReference type="InterPro" id="IPR007742">
    <property type="entry name" value="NosD_dom"/>
</dbReference>
<dbReference type="InterPro" id="IPR026453">
    <property type="entry name" value="PGF_pre_PGF"/>
</dbReference>
<evidence type="ECO:0000256" key="1">
    <source>
        <dbReference type="ARBA" id="ARBA00022729"/>
    </source>
</evidence>
<dbReference type="Pfam" id="PF05048">
    <property type="entry name" value="NosD"/>
    <property type="match status" value="1"/>
</dbReference>
<dbReference type="InterPro" id="IPR035986">
    <property type="entry name" value="PKD_dom_sf"/>
</dbReference>
<sequence length="892" mass="94420">MDGGIRIQNKLIILLGFFLVLALISSVGAAAEIIVQPGNSVQAVVDNASSGDVITIKAGTYTENVKITKGNLTIRSESGNPDDTIIKARNSTDNALFVQADNVKISGIKAAAATAESASGICLSGCNNCVIEKNKLTANGRGIYIVSSRGCTISGNTIVNNGYYGIVLGSSSGNTISGNMATSDGRGIYMGNSDDNIVSGNTVTLNSVLGFYSCSLCDRNQIYNNYFNNTEISVKSGSGNSYNTTKTPGTNIIGGSYIGGNYWGKPDGTGFSDTAVDKDGDGISDSAYTLPDSSYTDYLPLVYPSNSPEPVLPVADFSNDVTSGNAPLTVTFTDKSTEAPTEWNWDFGDGNDSTDRNPIHTYTSAGTYTVKLTVSNENGTASKDGTITVLQTSEPVVPAADFSSNVTSGNAPLDVSFTDISTGSPAAWNWDFGDGTSSADQNPVHTYSSEGTYTVMLTVSNANGTSSKTLEINVTGVEMDMGLPVVDFGTNATQGSAPLAVQFTDLSQNVVSWSWDFDNNGQSDSSDQNPVYVYEIPGDYTVNLTVSNANGTASKTTTITVREAETDTGLPVADFSANVTSGYAPLSVLFTDQSQKATEISWDFNNDGLADVNSSTVIYVYTSPGTYSVNLIATNDNGTVSKTATITVDKESSGGSSHSSGSSSGGGGGGSPEPARNVQTKEISQTFITNGKAVKFDFTKNATCVVYVGFDAKKTAGKVTTIAEELKNKSVLVSKLPEGEVYKSFNVWVGNSGFVSSENIENSVLCFKVEKAWVQDKKIDQDSIALNRYGDKKWEQLQVNLSGEDKKYLYFTADVPGFSSFAITGKAKNLSEEDTTETDPEQEVRSINGEFAKNMEQEVEQNSDREEGTSAPGFEIVYGIAGMLAVFLYKRE</sequence>
<evidence type="ECO:0000259" key="3">
    <source>
        <dbReference type="PROSITE" id="PS50093"/>
    </source>
</evidence>
<dbReference type="FunFam" id="2.60.40.10:FF:000270">
    <property type="entry name" value="Cell surface protein"/>
    <property type="match status" value="3"/>
</dbReference>
<dbReference type="PANTHER" id="PTHR36842">
    <property type="entry name" value="PROTEIN TOLB HOMOLOG"/>
    <property type="match status" value="1"/>
</dbReference>
<dbReference type="InterPro" id="IPR006626">
    <property type="entry name" value="PbH1"/>
</dbReference>
<keyword evidence="1" id="KW-0732">Signal</keyword>
<dbReference type="Pfam" id="PF18204">
    <property type="entry name" value="PGF-CTERM"/>
    <property type="match status" value="1"/>
</dbReference>
<protein>
    <submittedName>
        <fullName evidence="4">Cell surface protein</fullName>
    </submittedName>
</protein>
<dbReference type="Pfam" id="PF18911">
    <property type="entry name" value="PKD_4"/>
    <property type="match status" value="4"/>
</dbReference>
<keyword evidence="5" id="KW-1185">Reference proteome</keyword>
<dbReference type="InterPro" id="IPR000601">
    <property type="entry name" value="PKD_dom"/>
</dbReference>
<reference evidence="4 5" key="1">
    <citation type="submission" date="2014-07" db="EMBL/GenBank/DDBJ databases">
        <title>Methanogenic archaea and the global carbon cycle.</title>
        <authorList>
            <person name="Henriksen J.R."/>
            <person name="Luke J."/>
            <person name="Reinhart S."/>
            <person name="Benedict M.N."/>
            <person name="Youngblut N.D."/>
            <person name="Metcalf M.E."/>
            <person name="Whitaker R.J."/>
            <person name="Metcalf W.W."/>
        </authorList>
    </citation>
    <scope>NUCLEOTIDE SEQUENCE [LARGE SCALE GENOMIC DNA]</scope>
    <source>
        <strain evidence="4 5">HB-1</strain>
    </source>
</reference>
<dbReference type="InterPro" id="IPR013783">
    <property type="entry name" value="Ig-like_fold"/>
</dbReference>
<accession>A0A0E3SJA0</accession>
<dbReference type="GeneID" id="24833160"/>
<gene>
    <name evidence="4" type="ORF">MSHOH_3800</name>
</gene>
<dbReference type="SMART" id="SM00089">
    <property type="entry name" value="PKD"/>
    <property type="match status" value="4"/>
</dbReference>
<dbReference type="EMBL" id="CP009516">
    <property type="protein sequence ID" value="AKB80283.1"/>
    <property type="molecule type" value="Genomic_DNA"/>
</dbReference>
<dbReference type="PATRIC" id="fig|1434110.4.peg.4851"/>